<dbReference type="STRING" id="446860.AS188_03400"/>
<dbReference type="KEGG" id="kfv:AS188_03400"/>
<evidence type="ECO:0000313" key="5">
    <source>
        <dbReference type="Proteomes" id="UP000321155"/>
    </source>
</evidence>
<dbReference type="Pfam" id="PF14013">
    <property type="entry name" value="MT0933_antitox"/>
    <property type="match status" value="1"/>
</dbReference>
<dbReference type="AlphaFoldDB" id="A0A0U2XKQ8"/>
<dbReference type="Proteomes" id="UP000321155">
    <property type="component" value="Unassembled WGS sequence"/>
</dbReference>
<name>A0A0U2XKQ8_9MICC</name>
<reference evidence="3 5" key="2">
    <citation type="submission" date="2019-07" db="EMBL/GenBank/DDBJ databases">
        <title>Whole genome shotgun sequence of Kocuria flava NBRC 107626.</title>
        <authorList>
            <person name="Hosoyama A."/>
            <person name="Uohara A."/>
            <person name="Ohji S."/>
            <person name="Ichikawa N."/>
        </authorList>
    </citation>
    <scope>NUCLEOTIDE SEQUENCE [LARGE SCALE GENOMIC DNA]</scope>
    <source>
        <strain evidence="3 5">NBRC 107626</strain>
    </source>
</reference>
<dbReference type="EMBL" id="BJZR01000007">
    <property type="protein sequence ID" value="GEO91153.1"/>
    <property type="molecule type" value="Genomic_DNA"/>
</dbReference>
<protein>
    <recommendedName>
        <fullName evidence="6">Antitoxin</fullName>
    </recommendedName>
</protein>
<evidence type="ECO:0000313" key="4">
    <source>
        <dbReference type="Proteomes" id="UP000057181"/>
    </source>
</evidence>
<proteinExistence type="predicted"/>
<gene>
    <name evidence="2" type="ORF">AS188_03400</name>
    <name evidence="3" type="ORF">KFL01_04590</name>
</gene>
<evidence type="ECO:0000313" key="3">
    <source>
        <dbReference type="EMBL" id="GEO91153.1"/>
    </source>
</evidence>
<evidence type="ECO:0008006" key="6">
    <source>
        <dbReference type="Google" id="ProtNLM"/>
    </source>
</evidence>
<organism evidence="2 4">
    <name type="scientific">Kocuria flava</name>
    <dbReference type="NCBI Taxonomy" id="446860"/>
    <lineage>
        <taxon>Bacteria</taxon>
        <taxon>Bacillati</taxon>
        <taxon>Actinomycetota</taxon>
        <taxon>Actinomycetes</taxon>
        <taxon>Micrococcales</taxon>
        <taxon>Micrococcaceae</taxon>
        <taxon>Kocuria</taxon>
    </lineage>
</organism>
<evidence type="ECO:0000256" key="1">
    <source>
        <dbReference type="SAM" id="MobiDB-lite"/>
    </source>
</evidence>
<dbReference type="Proteomes" id="UP000057181">
    <property type="component" value="Chromosome"/>
</dbReference>
<keyword evidence="5" id="KW-1185">Reference proteome</keyword>
<accession>A0A0U2XKQ8</accession>
<dbReference type="RefSeq" id="WP_058857657.1">
    <property type="nucleotide sequence ID" value="NZ_BJZR01000007.1"/>
</dbReference>
<dbReference type="OrthoDB" id="5125103at2"/>
<sequence length="67" mass="7047">MVDIGGFADKAKDLAGQHPDQVQQGIDKAGDRVDERTGGQHAEHVDTAQEKAGDFLSGGQDEGGEQQ</sequence>
<dbReference type="EMBL" id="CP013254">
    <property type="protein sequence ID" value="ALU38946.1"/>
    <property type="molecule type" value="Genomic_DNA"/>
</dbReference>
<dbReference type="InterPro" id="IPR028037">
    <property type="entry name" value="Antitoxin_Rv0909/MT0933"/>
</dbReference>
<feature type="region of interest" description="Disordered" evidence="1">
    <location>
        <begin position="1"/>
        <end position="67"/>
    </location>
</feature>
<reference evidence="2 4" key="1">
    <citation type="submission" date="2015-11" db="EMBL/GenBank/DDBJ databases">
        <title>Complete Genome Sequence of Kocuria flava strain HO-9041.</title>
        <authorList>
            <person name="Zhou M."/>
            <person name="Dai J."/>
        </authorList>
    </citation>
    <scope>NUCLEOTIDE SEQUENCE [LARGE SCALE GENOMIC DNA]</scope>
    <source>
        <strain evidence="2 4">HO-9041</strain>
    </source>
</reference>
<feature type="compositionally biased region" description="Basic and acidic residues" evidence="1">
    <location>
        <begin position="28"/>
        <end position="53"/>
    </location>
</feature>
<evidence type="ECO:0000313" key="2">
    <source>
        <dbReference type="EMBL" id="ALU38946.1"/>
    </source>
</evidence>